<keyword evidence="2" id="KW-1185">Reference proteome</keyword>
<dbReference type="Gene3D" id="3.20.20.100">
    <property type="entry name" value="NADP-dependent oxidoreductase domain"/>
    <property type="match status" value="1"/>
</dbReference>
<protein>
    <submittedName>
        <fullName evidence="1">Diketogulonate reductase-like aldo/keto reductase</fullName>
    </submittedName>
</protein>
<sequence>MQENFDLFDFTLTDEEMKKTDQLDTNTSLFMDHRTVGAVKRFKVLIEERRKMNG</sequence>
<organism evidence="1 2">
    <name type="scientific">Streptococcus gallinaceus</name>
    <dbReference type="NCBI Taxonomy" id="165758"/>
    <lineage>
        <taxon>Bacteria</taxon>
        <taxon>Bacillati</taxon>
        <taxon>Bacillota</taxon>
        <taxon>Bacilli</taxon>
        <taxon>Lactobacillales</taxon>
        <taxon>Streptococcaceae</taxon>
        <taxon>Streptococcus</taxon>
    </lineage>
</organism>
<dbReference type="EMBL" id="JBEPMK010000001">
    <property type="protein sequence ID" value="MET3643487.1"/>
    <property type="molecule type" value="Genomic_DNA"/>
</dbReference>
<reference evidence="1 2" key="1">
    <citation type="submission" date="2024-06" db="EMBL/GenBank/DDBJ databases">
        <title>Genomic Encyclopedia of Type Strains, Phase IV (KMG-IV): sequencing the most valuable type-strain genomes for metagenomic binning, comparative biology and taxonomic classification.</title>
        <authorList>
            <person name="Goeker M."/>
        </authorList>
    </citation>
    <scope>NUCLEOTIDE SEQUENCE [LARGE SCALE GENOMIC DNA]</scope>
    <source>
        <strain evidence="1 2">DSM 15349</strain>
    </source>
</reference>
<comment type="caution">
    <text evidence="1">The sequence shown here is derived from an EMBL/GenBank/DDBJ whole genome shotgun (WGS) entry which is preliminary data.</text>
</comment>
<dbReference type="SUPFAM" id="SSF51430">
    <property type="entry name" value="NAD(P)-linked oxidoreductase"/>
    <property type="match status" value="1"/>
</dbReference>
<proteinExistence type="predicted"/>
<evidence type="ECO:0000313" key="1">
    <source>
        <dbReference type="EMBL" id="MET3643487.1"/>
    </source>
</evidence>
<gene>
    <name evidence="1" type="ORF">ABID27_000104</name>
</gene>
<dbReference type="Proteomes" id="UP001549055">
    <property type="component" value="Unassembled WGS sequence"/>
</dbReference>
<dbReference type="InterPro" id="IPR036812">
    <property type="entry name" value="NAD(P)_OxRdtase_dom_sf"/>
</dbReference>
<accession>A0ABV2JHV3</accession>
<evidence type="ECO:0000313" key="2">
    <source>
        <dbReference type="Proteomes" id="UP001549055"/>
    </source>
</evidence>
<name>A0ABV2JHV3_9STRE</name>